<evidence type="ECO:0000256" key="1">
    <source>
        <dbReference type="SAM" id="MobiDB-lite"/>
    </source>
</evidence>
<sequence length="706" mass="73059">MSLLESSATALQLISTTSRRQLEPPPKESGVRRMAARTAVRSARGFMEAALTLLAMASLVDAQMDVMISDNVEICSTLTITWDVSSGSAPWTLLIAPVNWLPVTVTIPASYMSSSAQTWSYNWSVPDYSDTPQVIAAVSDSSGKHSGVSAITAISSGSGSCAAPSEDLDFVWYGPTASPRTCGSWKIQWAEDKGNSGIVDPIQFSVLPEGGTPVTYRADKGDTSWKMPVDWVQGTKLIIAAFDAGSSGTGGVGDIYTVGRNAEDCDTGSGSPTAGLVAASTTASAVSTTSTSSSHKSSTSSSDGHRTSTSSQHRTSSAATASPSGSVGGSSSSTSSDADAAVSSTSKSTSSATVGAAAAAGAICAVVLIGLAFWWFRRRQAKSERPDALANLGNSKGHWPGLVNVVPWTNMEDDEKDRSGGKGHYIDGEVTVVTVGEDPASKSPRASLDPPEAKYRVARGHSSRPPNDPHLPSANAAGSSALNTGHVSTLSLSSRNAFFAAQDNAVLPSNDQQQQQADQHFTQSPVKHTQYSPLPKPAMDKVVPDAMLFPPPPVRAAMMQSPKLGSTTSPGDSHGGAATSQTMRSGAETGTVVTTTPPRARQGHGHHPSSSTSRAAPLRFGPSPPRAAWGGPNPAQGGLTGGLTYQPPPPQIDKLYNGADAHILTEEQIAQLGGGERLPDAIPLSGEFNGRGGMSQMPSSTTLPYL</sequence>
<dbReference type="Proteomes" id="UP000245942">
    <property type="component" value="Unassembled WGS sequence"/>
</dbReference>
<dbReference type="GeneID" id="37010895"/>
<evidence type="ECO:0000313" key="4">
    <source>
        <dbReference type="Proteomes" id="UP000245942"/>
    </source>
</evidence>
<feature type="region of interest" description="Disordered" evidence="1">
    <location>
        <begin position="508"/>
        <end position="534"/>
    </location>
</feature>
<feature type="region of interest" description="Disordered" evidence="1">
    <location>
        <begin position="434"/>
        <end position="480"/>
    </location>
</feature>
<dbReference type="EMBL" id="KZ819340">
    <property type="protein sequence ID" value="PWN17808.1"/>
    <property type="molecule type" value="Genomic_DNA"/>
</dbReference>
<accession>A0A316TYH1</accession>
<feature type="region of interest" description="Disordered" evidence="1">
    <location>
        <begin position="687"/>
        <end position="706"/>
    </location>
</feature>
<keyword evidence="2" id="KW-0472">Membrane</keyword>
<evidence type="ECO:0000313" key="3">
    <source>
        <dbReference type="EMBL" id="PWN17808.1"/>
    </source>
</evidence>
<organism evidence="3 4">
    <name type="scientific">Pseudomicrostroma glucosiphilum</name>
    <dbReference type="NCBI Taxonomy" id="1684307"/>
    <lineage>
        <taxon>Eukaryota</taxon>
        <taxon>Fungi</taxon>
        <taxon>Dikarya</taxon>
        <taxon>Basidiomycota</taxon>
        <taxon>Ustilaginomycotina</taxon>
        <taxon>Exobasidiomycetes</taxon>
        <taxon>Microstromatales</taxon>
        <taxon>Microstromatales incertae sedis</taxon>
        <taxon>Pseudomicrostroma</taxon>
    </lineage>
</organism>
<keyword evidence="2" id="KW-1133">Transmembrane helix</keyword>
<dbReference type="RefSeq" id="XP_025344968.1">
    <property type="nucleotide sequence ID" value="XM_025489161.1"/>
</dbReference>
<dbReference type="PANTHER" id="PTHR37487:SF3">
    <property type="entry name" value="CLEAVAGE_POLYADENYLATION SPECIFICITY FACTOR A SUBUNIT N-TERMINAL DOMAIN-CONTAINING PROTEIN"/>
    <property type="match status" value="1"/>
</dbReference>
<dbReference type="PANTHER" id="PTHR37487">
    <property type="entry name" value="CHROMOSOME 1, WHOLE GENOME SHOTGUN SEQUENCE"/>
    <property type="match status" value="1"/>
</dbReference>
<feature type="transmembrane region" description="Helical" evidence="2">
    <location>
        <begin position="354"/>
        <end position="376"/>
    </location>
</feature>
<dbReference type="AlphaFoldDB" id="A0A316TYH1"/>
<feature type="region of interest" description="Disordered" evidence="1">
    <location>
        <begin position="287"/>
        <end position="341"/>
    </location>
</feature>
<name>A0A316TYH1_9BASI</name>
<feature type="compositionally biased region" description="Polar residues" evidence="1">
    <location>
        <begin position="696"/>
        <end position="706"/>
    </location>
</feature>
<proteinExistence type="predicted"/>
<evidence type="ECO:0000256" key="2">
    <source>
        <dbReference type="SAM" id="Phobius"/>
    </source>
</evidence>
<dbReference type="OrthoDB" id="3366651at2759"/>
<keyword evidence="4" id="KW-1185">Reference proteome</keyword>
<feature type="compositionally biased region" description="Polar residues" evidence="1">
    <location>
        <begin position="520"/>
        <end position="532"/>
    </location>
</feature>
<gene>
    <name evidence="3" type="ORF">BCV69DRAFT_122676</name>
</gene>
<dbReference type="STRING" id="1684307.A0A316TYH1"/>
<reference evidence="3 4" key="1">
    <citation type="journal article" date="2018" name="Mol. Biol. Evol.">
        <title>Broad Genomic Sampling Reveals a Smut Pathogenic Ancestry of the Fungal Clade Ustilaginomycotina.</title>
        <authorList>
            <person name="Kijpornyongpan T."/>
            <person name="Mondo S.J."/>
            <person name="Barry K."/>
            <person name="Sandor L."/>
            <person name="Lee J."/>
            <person name="Lipzen A."/>
            <person name="Pangilinan J."/>
            <person name="LaButti K."/>
            <person name="Hainaut M."/>
            <person name="Henrissat B."/>
            <person name="Grigoriev I.V."/>
            <person name="Spatafora J.W."/>
            <person name="Aime M.C."/>
        </authorList>
    </citation>
    <scope>NUCLEOTIDE SEQUENCE [LARGE SCALE GENOMIC DNA]</scope>
    <source>
        <strain evidence="3 4">MCA 4718</strain>
    </source>
</reference>
<feature type="region of interest" description="Disordered" evidence="1">
    <location>
        <begin position="559"/>
        <end position="637"/>
    </location>
</feature>
<keyword evidence="2" id="KW-0812">Transmembrane</keyword>
<protein>
    <submittedName>
        <fullName evidence="3">Uncharacterized protein</fullName>
    </submittedName>
</protein>